<evidence type="ECO:0000256" key="11">
    <source>
        <dbReference type="RuleBase" id="RU361243"/>
    </source>
</evidence>
<feature type="binding site" evidence="9">
    <location>
        <position position="173"/>
    </location>
    <ligand>
        <name>NAD(+)</name>
        <dbReference type="ChEBI" id="CHEBI:57540"/>
    </ligand>
</feature>
<dbReference type="FunFam" id="1.10.1040.10:FF:000001">
    <property type="entry name" value="Glycerol-3-phosphate dehydrogenase [NAD(P)+]"/>
    <property type="match status" value="1"/>
</dbReference>
<evidence type="ECO:0000256" key="4">
    <source>
        <dbReference type="ARBA" id="ARBA00048683"/>
    </source>
</evidence>
<dbReference type="GO" id="GO:0051287">
    <property type="term" value="F:NAD binding"/>
    <property type="evidence" value="ECO:0007669"/>
    <property type="project" value="UniProtKB-UniRule"/>
</dbReference>
<feature type="binding site" evidence="8">
    <location>
        <begin position="288"/>
        <end position="289"/>
    </location>
    <ligand>
        <name>substrate</name>
    </ligand>
</feature>
<dbReference type="NCBIfam" id="NF000942">
    <property type="entry name" value="PRK00094.1-4"/>
    <property type="match status" value="1"/>
</dbReference>
<feature type="binding site" evidence="8">
    <location>
        <position position="138"/>
    </location>
    <ligand>
        <name>substrate</name>
    </ligand>
</feature>
<dbReference type="Gene3D" id="1.10.1040.10">
    <property type="entry name" value="N-(1-d-carboxylethyl)-l-norvaline Dehydrogenase, domain 2"/>
    <property type="match status" value="1"/>
</dbReference>
<dbReference type="Proteomes" id="UP000664859">
    <property type="component" value="Unassembled WGS sequence"/>
</dbReference>
<dbReference type="EMBL" id="JAFCMP010000519">
    <property type="protein sequence ID" value="KAG5177968.1"/>
    <property type="molecule type" value="Genomic_DNA"/>
</dbReference>
<feature type="domain" description="Glycerol-3-phosphate dehydrogenase NAD-dependent N-terminal" evidence="12">
    <location>
        <begin position="36"/>
        <end position="192"/>
    </location>
</feature>
<accession>A0A836CAJ5</accession>
<evidence type="ECO:0000256" key="9">
    <source>
        <dbReference type="PIRSR" id="PIRSR000114-3"/>
    </source>
</evidence>
<evidence type="ECO:0000313" key="15">
    <source>
        <dbReference type="Proteomes" id="UP000664859"/>
    </source>
</evidence>
<keyword evidence="3 9" id="KW-0520">NAD</keyword>
<feature type="domain" description="Glycerol-3-phosphate dehydrogenase NAD-dependent C-terminal" evidence="13">
    <location>
        <begin position="213"/>
        <end position="353"/>
    </location>
</feature>
<dbReference type="SUPFAM" id="SSF48179">
    <property type="entry name" value="6-phosphogluconate dehydrogenase C-terminal domain-like"/>
    <property type="match status" value="1"/>
</dbReference>
<feature type="binding site" evidence="9">
    <location>
        <position position="115"/>
    </location>
    <ligand>
        <name>NAD(+)</name>
        <dbReference type="ChEBI" id="CHEBI:57540"/>
    </ligand>
</feature>
<comment type="catalytic activity">
    <reaction evidence="4 11">
        <text>sn-glycerol 3-phosphate + NAD(+) = dihydroxyacetone phosphate + NADH + H(+)</text>
        <dbReference type="Rhea" id="RHEA:11092"/>
        <dbReference type="ChEBI" id="CHEBI:15378"/>
        <dbReference type="ChEBI" id="CHEBI:57540"/>
        <dbReference type="ChEBI" id="CHEBI:57597"/>
        <dbReference type="ChEBI" id="CHEBI:57642"/>
        <dbReference type="ChEBI" id="CHEBI:57945"/>
        <dbReference type="EC" id="1.1.1.8"/>
    </reaction>
</comment>
<reference evidence="14" key="1">
    <citation type="submission" date="2021-02" db="EMBL/GenBank/DDBJ databases">
        <title>First Annotated Genome of the Yellow-green Alga Tribonema minus.</title>
        <authorList>
            <person name="Mahan K.M."/>
        </authorList>
    </citation>
    <scope>NUCLEOTIDE SEQUENCE</scope>
    <source>
        <strain evidence="14">UTEX B ZZ1240</strain>
    </source>
</reference>
<dbReference type="InterPro" id="IPR006168">
    <property type="entry name" value="G3P_DH_NAD-dep"/>
</dbReference>
<evidence type="ECO:0000256" key="10">
    <source>
        <dbReference type="RuleBase" id="RU000437"/>
    </source>
</evidence>
<dbReference type="SUPFAM" id="SSF51735">
    <property type="entry name" value="NAD(P)-binding Rossmann-fold domains"/>
    <property type="match status" value="1"/>
</dbReference>
<dbReference type="Pfam" id="PF01210">
    <property type="entry name" value="NAD_Gly3P_dh_N"/>
    <property type="match status" value="1"/>
</dbReference>
<dbReference type="HAMAP" id="MF_00394">
    <property type="entry name" value="NAD_Glyc3P_dehydrog"/>
    <property type="match status" value="1"/>
</dbReference>
<feature type="binding site" evidence="9">
    <location>
        <begin position="40"/>
        <end position="45"/>
    </location>
    <ligand>
        <name>NAD(+)</name>
        <dbReference type="ChEBI" id="CHEBI:57540"/>
    </ligand>
</feature>
<keyword evidence="6" id="KW-0327">Glycosome</keyword>
<protein>
    <recommendedName>
        <fullName evidence="11">Glycerol-3-phosphate dehydrogenase [NAD(+)]</fullName>
        <ecNumber evidence="11">1.1.1.8</ecNumber>
    </recommendedName>
</protein>
<evidence type="ECO:0000256" key="8">
    <source>
        <dbReference type="PIRSR" id="PIRSR000114-2"/>
    </source>
</evidence>
<dbReference type="OrthoDB" id="10263760at2759"/>
<evidence type="ECO:0000259" key="13">
    <source>
        <dbReference type="Pfam" id="PF07479"/>
    </source>
</evidence>
<comment type="caution">
    <text evidence="14">The sequence shown here is derived from an EMBL/GenBank/DDBJ whole genome shotgun (WGS) entry which is preliminary data.</text>
</comment>
<feature type="binding site" evidence="9">
    <location>
        <position position="288"/>
    </location>
    <ligand>
        <name>NAD(+)</name>
        <dbReference type="ChEBI" id="CHEBI:57540"/>
    </ligand>
</feature>
<dbReference type="InterPro" id="IPR011128">
    <property type="entry name" value="G3P_DH_NAD-dep_N"/>
</dbReference>
<dbReference type="InterPro" id="IPR008927">
    <property type="entry name" value="6-PGluconate_DH-like_C_sf"/>
</dbReference>
<name>A0A836CAJ5_9STRA</name>
<keyword evidence="2 10" id="KW-0560">Oxidoreductase</keyword>
<gene>
    <name evidence="14" type="ORF">JKP88DRAFT_270609</name>
</gene>
<feature type="active site" description="Proton acceptor" evidence="7">
    <location>
        <position position="224"/>
    </location>
</feature>
<dbReference type="GO" id="GO:0020015">
    <property type="term" value="C:glycosome"/>
    <property type="evidence" value="ECO:0007669"/>
    <property type="project" value="UniProtKB-SubCell"/>
</dbReference>
<dbReference type="GO" id="GO:0141152">
    <property type="term" value="F:glycerol-3-phosphate dehydrogenase (NAD+) activity"/>
    <property type="evidence" value="ECO:0007669"/>
    <property type="project" value="UniProtKB-UniRule"/>
</dbReference>
<evidence type="ECO:0000256" key="1">
    <source>
        <dbReference type="ARBA" id="ARBA00011009"/>
    </source>
</evidence>
<dbReference type="NCBIfam" id="NF000940">
    <property type="entry name" value="PRK00094.1-2"/>
    <property type="match status" value="1"/>
</dbReference>
<dbReference type="GO" id="GO:0005829">
    <property type="term" value="C:cytosol"/>
    <property type="evidence" value="ECO:0007669"/>
    <property type="project" value="TreeGrafter"/>
</dbReference>
<dbReference type="PRINTS" id="PR00077">
    <property type="entry name" value="GPDHDRGNASE"/>
</dbReference>
<evidence type="ECO:0000313" key="14">
    <source>
        <dbReference type="EMBL" id="KAG5177968.1"/>
    </source>
</evidence>
<proteinExistence type="inferred from homology"/>
<sequence length="384" mass="40343">MSAASTQGVACARPDAATAAAPQVVVPAGPRLLQKACILGAGAFGTALAQLLARNGVAATVWTRSEDTMAMINSQHLNTPYLAEIQLSPNVVATTSVAEAMEGADLVLFAIPTPFLREFLVSHRDLLPMRALLLICSKGIENVTLLTPFEILEEELPGKYHKFLACLSGPSFAREVALGKPTSVTVAARDLAVAQRVQMAISDKNFRVYTSNDIMGVEVFGAVKNVLAIACGSSDGLDFGLNARAALITRGMAEIARLAIRKGASPLSMGGLCGVGDLVLTCTGSLSRNWTVGYRLAQGETLGEIKASTRQVAEGVATAQSVHDLAASLGIDLPICEEVYQVLYKDKRVIDALATLQGRPLTDDLHLELGQEGAFGVTPAPSTK</sequence>
<evidence type="ECO:0000256" key="6">
    <source>
        <dbReference type="ARBA" id="ARBA00084116"/>
    </source>
</evidence>
<evidence type="ECO:0000259" key="12">
    <source>
        <dbReference type="Pfam" id="PF01210"/>
    </source>
</evidence>
<dbReference type="InterPro" id="IPR013328">
    <property type="entry name" value="6PGD_dom2"/>
</dbReference>
<comment type="similarity">
    <text evidence="1 10">Belongs to the NAD-dependent glycerol-3-phosphate dehydrogenase family.</text>
</comment>
<dbReference type="PANTHER" id="PTHR11728:SF1">
    <property type="entry name" value="GLYCEROL-3-PHOSPHATE DEHYDROGENASE [NAD(+)] 2, CHLOROPLASTIC"/>
    <property type="match status" value="1"/>
</dbReference>
<dbReference type="GO" id="GO:0046168">
    <property type="term" value="P:glycerol-3-phosphate catabolic process"/>
    <property type="evidence" value="ECO:0007669"/>
    <property type="project" value="UniProtKB-UniRule"/>
</dbReference>
<keyword evidence="15" id="KW-1185">Reference proteome</keyword>
<evidence type="ECO:0000256" key="7">
    <source>
        <dbReference type="PIRSR" id="PIRSR000114-1"/>
    </source>
</evidence>
<dbReference type="FunFam" id="3.40.50.720:FF:000019">
    <property type="entry name" value="Glycerol-3-phosphate dehydrogenase [NAD(P)+]"/>
    <property type="match status" value="1"/>
</dbReference>
<evidence type="ECO:0000256" key="3">
    <source>
        <dbReference type="ARBA" id="ARBA00023027"/>
    </source>
</evidence>
<dbReference type="EC" id="1.1.1.8" evidence="11"/>
<dbReference type="Pfam" id="PF07479">
    <property type="entry name" value="NAD_Gly3P_dh_C"/>
    <property type="match status" value="1"/>
</dbReference>
<dbReference type="InterPro" id="IPR006109">
    <property type="entry name" value="G3P_DH_NAD-dep_C"/>
</dbReference>
<evidence type="ECO:0000256" key="2">
    <source>
        <dbReference type="ARBA" id="ARBA00023002"/>
    </source>
</evidence>
<dbReference type="GO" id="GO:0005975">
    <property type="term" value="P:carbohydrate metabolic process"/>
    <property type="evidence" value="ECO:0007669"/>
    <property type="project" value="InterPro"/>
</dbReference>
<dbReference type="PIRSF" id="PIRSF000114">
    <property type="entry name" value="Glycerol-3-P_dh"/>
    <property type="match status" value="1"/>
</dbReference>
<dbReference type="InterPro" id="IPR036291">
    <property type="entry name" value="NAD(P)-bd_dom_sf"/>
</dbReference>
<dbReference type="Gene3D" id="3.40.50.720">
    <property type="entry name" value="NAD(P)-binding Rossmann-like Domain"/>
    <property type="match status" value="1"/>
</dbReference>
<dbReference type="AlphaFoldDB" id="A0A836CAJ5"/>
<organism evidence="14 15">
    <name type="scientific">Tribonema minus</name>
    <dbReference type="NCBI Taxonomy" id="303371"/>
    <lineage>
        <taxon>Eukaryota</taxon>
        <taxon>Sar</taxon>
        <taxon>Stramenopiles</taxon>
        <taxon>Ochrophyta</taxon>
        <taxon>PX clade</taxon>
        <taxon>Xanthophyceae</taxon>
        <taxon>Tribonematales</taxon>
        <taxon>Tribonemataceae</taxon>
        <taxon>Tribonema</taxon>
    </lineage>
</organism>
<comment type="subcellular location">
    <subcellularLocation>
        <location evidence="5">Glycosome</location>
    </subcellularLocation>
</comment>
<dbReference type="PANTHER" id="PTHR11728">
    <property type="entry name" value="GLYCEROL-3-PHOSPHATE DEHYDROGENASE"/>
    <property type="match status" value="1"/>
</dbReference>
<evidence type="ECO:0000256" key="5">
    <source>
        <dbReference type="ARBA" id="ARBA00060503"/>
    </source>
</evidence>